<sequence>MLERIQPSERDKEATTTESPLTLEKVHTSERSAKRDKSRNRMAQGQNLSTTRSEDNKVASLLRDVPQLVFPSQPQDKNRLMLLHETTCKEEISTSGEMWLGNTATSRLELPDRFADLSWRELDDVSSVTSQREPSRVEGERRPPPASREALTTPKPDGKLSDDDTVTGSVMSRIFTSKPIFLSESSLKKNGDGRTK</sequence>
<dbReference type="Proteomes" id="UP000054018">
    <property type="component" value="Unassembled WGS sequence"/>
</dbReference>
<dbReference type="AlphaFoldDB" id="A0A0C9ZU05"/>
<feature type="compositionally biased region" description="Polar residues" evidence="1">
    <location>
        <begin position="41"/>
        <end position="51"/>
    </location>
</feature>
<gene>
    <name evidence="2" type="ORF">PISMIDRAFT_480807</name>
</gene>
<reference evidence="2 3" key="1">
    <citation type="submission" date="2014-04" db="EMBL/GenBank/DDBJ databases">
        <authorList>
            <consortium name="DOE Joint Genome Institute"/>
            <person name="Kuo A."/>
            <person name="Kohler A."/>
            <person name="Costa M.D."/>
            <person name="Nagy L.G."/>
            <person name="Floudas D."/>
            <person name="Copeland A."/>
            <person name="Barry K.W."/>
            <person name="Cichocki N."/>
            <person name="Veneault-Fourrey C."/>
            <person name="LaButti K."/>
            <person name="Lindquist E.A."/>
            <person name="Lipzen A."/>
            <person name="Lundell T."/>
            <person name="Morin E."/>
            <person name="Murat C."/>
            <person name="Sun H."/>
            <person name="Tunlid A."/>
            <person name="Henrissat B."/>
            <person name="Grigoriev I.V."/>
            <person name="Hibbett D.S."/>
            <person name="Martin F."/>
            <person name="Nordberg H.P."/>
            <person name="Cantor M.N."/>
            <person name="Hua S.X."/>
        </authorList>
    </citation>
    <scope>NUCLEOTIDE SEQUENCE [LARGE SCALE GENOMIC DNA]</scope>
    <source>
        <strain evidence="2 3">441</strain>
    </source>
</reference>
<feature type="region of interest" description="Disordered" evidence="1">
    <location>
        <begin position="123"/>
        <end position="166"/>
    </location>
</feature>
<feature type="compositionally biased region" description="Basic and acidic residues" evidence="1">
    <location>
        <begin position="24"/>
        <end position="35"/>
    </location>
</feature>
<accession>A0A0C9ZU05</accession>
<dbReference type="STRING" id="765257.A0A0C9ZU05"/>
<name>A0A0C9ZU05_9AGAM</name>
<feature type="compositionally biased region" description="Basic and acidic residues" evidence="1">
    <location>
        <begin position="1"/>
        <end position="15"/>
    </location>
</feature>
<dbReference type="EMBL" id="KN833689">
    <property type="protein sequence ID" value="KIK29414.1"/>
    <property type="molecule type" value="Genomic_DNA"/>
</dbReference>
<feature type="region of interest" description="Disordered" evidence="1">
    <location>
        <begin position="1"/>
        <end position="57"/>
    </location>
</feature>
<evidence type="ECO:0000256" key="1">
    <source>
        <dbReference type="SAM" id="MobiDB-lite"/>
    </source>
</evidence>
<proteinExistence type="predicted"/>
<organism evidence="2 3">
    <name type="scientific">Pisolithus microcarpus 441</name>
    <dbReference type="NCBI Taxonomy" id="765257"/>
    <lineage>
        <taxon>Eukaryota</taxon>
        <taxon>Fungi</taxon>
        <taxon>Dikarya</taxon>
        <taxon>Basidiomycota</taxon>
        <taxon>Agaricomycotina</taxon>
        <taxon>Agaricomycetes</taxon>
        <taxon>Agaricomycetidae</taxon>
        <taxon>Boletales</taxon>
        <taxon>Sclerodermatineae</taxon>
        <taxon>Pisolithaceae</taxon>
        <taxon>Pisolithus</taxon>
    </lineage>
</organism>
<dbReference type="OrthoDB" id="3265918at2759"/>
<evidence type="ECO:0000313" key="2">
    <source>
        <dbReference type="EMBL" id="KIK29414.1"/>
    </source>
</evidence>
<dbReference type="HOGENOM" id="CLU_1390738_0_0_1"/>
<feature type="compositionally biased region" description="Basic and acidic residues" evidence="1">
    <location>
        <begin position="133"/>
        <end position="143"/>
    </location>
</feature>
<keyword evidence="3" id="KW-1185">Reference proteome</keyword>
<protein>
    <submittedName>
        <fullName evidence="2">Uncharacterized protein</fullName>
    </submittedName>
</protein>
<evidence type="ECO:0000313" key="3">
    <source>
        <dbReference type="Proteomes" id="UP000054018"/>
    </source>
</evidence>
<reference evidence="3" key="2">
    <citation type="submission" date="2015-01" db="EMBL/GenBank/DDBJ databases">
        <title>Evolutionary Origins and Diversification of the Mycorrhizal Mutualists.</title>
        <authorList>
            <consortium name="DOE Joint Genome Institute"/>
            <consortium name="Mycorrhizal Genomics Consortium"/>
            <person name="Kohler A."/>
            <person name="Kuo A."/>
            <person name="Nagy L.G."/>
            <person name="Floudas D."/>
            <person name="Copeland A."/>
            <person name="Barry K.W."/>
            <person name="Cichocki N."/>
            <person name="Veneault-Fourrey C."/>
            <person name="LaButti K."/>
            <person name="Lindquist E.A."/>
            <person name="Lipzen A."/>
            <person name="Lundell T."/>
            <person name="Morin E."/>
            <person name="Murat C."/>
            <person name="Riley R."/>
            <person name="Ohm R."/>
            <person name="Sun H."/>
            <person name="Tunlid A."/>
            <person name="Henrissat B."/>
            <person name="Grigoriev I.V."/>
            <person name="Hibbett D.S."/>
            <person name="Martin F."/>
        </authorList>
    </citation>
    <scope>NUCLEOTIDE SEQUENCE [LARGE SCALE GENOMIC DNA]</scope>
    <source>
        <strain evidence="3">441</strain>
    </source>
</reference>